<dbReference type="PANTHER" id="PTHR11738">
    <property type="entry name" value="MHC CLASS I NK CELL RECEPTOR"/>
    <property type="match status" value="1"/>
</dbReference>
<protein>
    <submittedName>
        <fullName evidence="3">DNA-directed RNA polymerase I subunit RPA49</fullName>
    </submittedName>
</protein>
<keyword evidence="3" id="KW-0240">DNA-directed RNA polymerase</keyword>
<evidence type="ECO:0000259" key="2">
    <source>
        <dbReference type="PROSITE" id="PS50835"/>
    </source>
</evidence>
<dbReference type="OrthoDB" id="6151406at2759"/>
<keyword evidence="4" id="KW-1185">Reference proteome</keyword>
<sequence>MRFLQDHPAAPALSVSPRHPVYFPGEAVTLQCMVPPGAHPATGFQLSRVGGRNLSSGSSDTHTLSITGLGDAGSFTCLYWICPSRQCIQSWESRPISIYVTDPPSRPALSIDPQSGVVSEGLPLLISCMAPSDAGDRRFHFYKDGDELVPGDVGSEISTTEPSTGSVNVSVLSIPWASPNNTGEFTCGYEVNMSGRWVPSPRSRAVKVTVNITATGLRFVHTPDLPLLCDALSTGEGEWSVGNGGGALP</sequence>
<evidence type="ECO:0000313" key="4">
    <source>
        <dbReference type="Proteomes" id="UP000297703"/>
    </source>
</evidence>
<keyword evidence="3" id="KW-0804">Transcription</keyword>
<dbReference type="InterPro" id="IPR007110">
    <property type="entry name" value="Ig-like_dom"/>
</dbReference>
<gene>
    <name evidence="3" type="ORF">DR999_PMT20911</name>
</gene>
<dbReference type="GO" id="GO:0002764">
    <property type="term" value="P:immune response-regulating signaling pathway"/>
    <property type="evidence" value="ECO:0007669"/>
    <property type="project" value="TreeGrafter"/>
</dbReference>
<dbReference type="PANTHER" id="PTHR11738:SF186">
    <property type="entry name" value="OSTEOCLAST-ASSOCIATED IMMUNOGLOBULIN-LIKE RECEPTOR"/>
    <property type="match status" value="1"/>
</dbReference>
<comment type="caution">
    <text evidence="3">The sequence shown here is derived from an EMBL/GenBank/DDBJ whole genome shotgun (WGS) entry which is preliminary data.</text>
</comment>
<dbReference type="InterPro" id="IPR036179">
    <property type="entry name" value="Ig-like_dom_sf"/>
</dbReference>
<dbReference type="InterPro" id="IPR050412">
    <property type="entry name" value="Ig-like_Receptors_ImmuneReg"/>
</dbReference>
<evidence type="ECO:0000256" key="1">
    <source>
        <dbReference type="ARBA" id="ARBA00023157"/>
    </source>
</evidence>
<dbReference type="InterPro" id="IPR003599">
    <property type="entry name" value="Ig_sub"/>
</dbReference>
<dbReference type="GO" id="GO:0000428">
    <property type="term" value="C:DNA-directed RNA polymerase complex"/>
    <property type="evidence" value="ECO:0007669"/>
    <property type="project" value="UniProtKB-KW"/>
</dbReference>
<dbReference type="SUPFAM" id="SSF48726">
    <property type="entry name" value="Immunoglobulin"/>
    <property type="match status" value="2"/>
</dbReference>
<dbReference type="Gene3D" id="2.60.40.10">
    <property type="entry name" value="Immunoglobulins"/>
    <property type="match status" value="2"/>
</dbReference>
<accession>A0A4D9DJ13</accession>
<organism evidence="3 4">
    <name type="scientific">Platysternon megacephalum</name>
    <name type="common">big-headed turtle</name>
    <dbReference type="NCBI Taxonomy" id="55544"/>
    <lineage>
        <taxon>Eukaryota</taxon>
        <taxon>Metazoa</taxon>
        <taxon>Chordata</taxon>
        <taxon>Craniata</taxon>
        <taxon>Vertebrata</taxon>
        <taxon>Euteleostomi</taxon>
        <taxon>Archelosauria</taxon>
        <taxon>Testudinata</taxon>
        <taxon>Testudines</taxon>
        <taxon>Cryptodira</taxon>
        <taxon>Durocryptodira</taxon>
        <taxon>Testudinoidea</taxon>
        <taxon>Platysternidae</taxon>
        <taxon>Platysternon</taxon>
    </lineage>
</organism>
<dbReference type="InterPro" id="IPR013783">
    <property type="entry name" value="Ig-like_fold"/>
</dbReference>
<evidence type="ECO:0000313" key="3">
    <source>
        <dbReference type="EMBL" id="TFJ97270.1"/>
    </source>
</evidence>
<dbReference type="AlphaFoldDB" id="A0A4D9DJ13"/>
<reference evidence="3 4" key="2">
    <citation type="submission" date="2019-04" db="EMBL/GenBank/DDBJ databases">
        <title>The genome sequence of big-headed turtle.</title>
        <authorList>
            <person name="Gong S."/>
        </authorList>
    </citation>
    <scope>NUCLEOTIDE SEQUENCE [LARGE SCALE GENOMIC DNA]</scope>
    <source>
        <strain evidence="3">DO16091913</strain>
        <tissue evidence="3">Muscle</tissue>
    </source>
</reference>
<reference evidence="3 4" key="1">
    <citation type="submission" date="2019-04" db="EMBL/GenBank/DDBJ databases">
        <title>Draft genome of the big-headed turtle Platysternon megacephalum.</title>
        <authorList>
            <person name="Gong S."/>
        </authorList>
    </citation>
    <scope>NUCLEOTIDE SEQUENCE [LARGE SCALE GENOMIC DNA]</scope>
    <source>
        <strain evidence="3">DO16091913</strain>
        <tissue evidence="3">Muscle</tissue>
    </source>
</reference>
<feature type="domain" description="Ig-like" evidence="2">
    <location>
        <begin position="107"/>
        <end position="187"/>
    </location>
</feature>
<name>A0A4D9DJ13_9SAUR</name>
<dbReference type="Pfam" id="PF13895">
    <property type="entry name" value="Ig_2"/>
    <property type="match status" value="1"/>
</dbReference>
<dbReference type="STRING" id="55544.A0A4D9DJ13"/>
<dbReference type="EMBL" id="QXTE01000514">
    <property type="protein sequence ID" value="TFJ97270.1"/>
    <property type="molecule type" value="Genomic_DNA"/>
</dbReference>
<proteinExistence type="predicted"/>
<dbReference type="Proteomes" id="UP000297703">
    <property type="component" value="Unassembled WGS sequence"/>
</dbReference>
<dbReference type="PROSITE" id="PS50835">
    <property type="entry name" value="IG_LIKE"/>
    <property type="match status" value="2"/>
</dbReference>
<dbReference type="SMART" id="SM00409">
    <property type="entry name" value="IG"/>
    <property type="match status" value="2"/>
</dbReference>
<keyword evidence="1" id="KW-1015">Disulfide bond</keyword>
<feature type="domain" description="Ig-like" evidence="2">
    <location>
        <begin position="11"/>
        <end position="77"/>
    </location>
</feature>